<evidence type="ECO:0000256" key="6">
    <source>
        <dbReference type="ARBA" id="ARBA00022833"/>
    </source>
</evidence>
<dbReference type="GO" id="GO:0000981">
    <property type="term" value="F:DNA-binding transcription factor activity, RNA polymerase II-specific"/>
    <property type="evidence" value="ECO:0007669"/>
    <property type="project" value="TreeGrafter"/>
</dbReference>
<dbReference type="GO" id="GO:0000978">
    <property type="term" value="F:RNA polymerase II cis-regulatory region sequence-specific DNA binding"/>
    <property type="evidence" value="ECO:0007669"/>
    <property type="project" value="TreeGrafter"/>
</dbReference>
<dbReference type="InterPro" id="IPR013087">
    <property type="entry name" value="Znf_C2H2_type"/>
</dbReference>
<keyword evidence="3" id="KW-0479">Metal-binding</keyword>
<evidence type="ECO:0000256" key="5">
    <source>
        <dbReference type="ARBA" id="ARBA00022771"/>
    </source>
</evidence>
<feature type="domain" description="C2H2-type" evidence="13">
    <location>
        <begin position="280"/>
        <end position="308"/>
    </location>
</feature>
<feature type="compositionally biased region" description="Low complexity" evidence="12">
    <location>
        <begin position="249"/>
        <end position="260"/>
    </location>
</feature>
<name>A0A564YZJ7_HYMDI</name>
<dbReference type="PROSITE" id="PS50157">
    <property type="entry name" value="ZINC_FINGER_C2H2_2"/>
    <property type="match status" value="2"/>
</dbReference>
<evidence type="ECO:0000256" key="7">
    <source>
        <dbReference type="ARBA" id="ARBA00023015"/>
    </source>
</evidence>
<comment type="subcellular location">
    <subcellularLocation>
        <location evidence="1">Nucleus</location>
    </subcellularLocation>
</comment>
<sequence>MTDHGIKVVRNLRVSSEIPSQQTDDFSLQSFPYEQGNFISENQVVLDRPSTSASDIEFNGYSSTVNQSNNLTLVSTNASVSLTSQPSRNTNYQCQKNNPTEQIDNQSLNFQSVSYDSGNYTPMNVALNLEESLRLIHRIACSKLDMHFRQMTSFNSPKSSSYALSFCCSRTNLSCLCTVDSCSCGSQSVPRAPMLKSSTCQTDEISDPHIIDTFSTPSLISLPDKSPIDKSPSFQDFSFLNSLALPSTSNSPINDSSSPSAMIDSLPADKQEQKSKVPPFTCSFCGRFYRQKIHLRKHVMAQHTKQKPFYCPHCAYSTVEKSHLKVHIRTHTGERPYICRVCHYSSTQNCTLKSHYLRKHPESKITCTACGGVYITELEYQNHLKNCATLLGCLV</sequence>
<gene>
    <name evidence="14" type="ORF">WMSIL1_LOCUS10950</name>
</gene>
<reference evidence="14 15" key="1">
    <citation type="submission" date="2019-07" db="EMBL/GenBank/DDBJ databases">
        <authorList>
            <person name="Jastrzebski P J."/>
            <person name="Paukszto L."/>
            <person name="Jastrzebski P J."/>
        </authorList>
    </citation>
    <scope>NUCLEOTIDE SEQUENCE [LARGE SCALE GENOMIC DNA]</scope>
    <source>
        <strain evidence="14 15">WMS-il1</strain>
    </source>
</reference>
<keyword evidence="5 11" id="KW-0863">Zinc-finger</keyword>
<dbReference type="PANTHER" id="PTHR24388:SF54">
    <property type="entry name" value="PROTEIN ESCARGOT"/>
    <property type="match status" value="1"/>
</dbReference>
<evidence type="ECO:0000256" key="10">
    <source>
        <dbReference type="ARBA" id="ARBA00023242"/>
    </source>
</evidence>
<dbReference type="InterPro" id="IPR056438">
    <property type="entry name" value="Znf-C2H2_CTCF"/>
</dbReference>
<comment type="similarity">
    <text evidence="2">Belongs to the krueppel C2H2-type zinc-finger protein family.</text>
</comment>
<dbReference type="GO" id="GO:0008270">
    <property type="term" value="F:zinc ion binding"/>
    <property type="evidence" value="ECO:0007669"/>
    <property type="project" value="UniProtKB-KW"/>
</dbReference>
<dbReference type="Gene3D" id="3.30.160.60">
    <property type="entry name" value="Classic Zinc Finger"/>
    <property type="match status" value="3"/>
</dbReference>
<dbReference type="InterPro" id="IPR036236">
    <property type="entry name" value="Znf_C2H2_sf"/>
</dbReference>
<evidence type="ECO:0000259" key="13">
    <source>
        <dbReference type="PROSITE" id="PS50157"/>
    </source>
</evidence>
<proteinExistence type="inferred from homology"/>
<evidence type="ECO:0000256" key="2">
    <source>
        <dbReference type="ARBA" id="ARBA00006991"/>
    </source>
</evidence>
<dbReference type="FunFam" id="3.30.160.60:FF:000446">
    <property type="entry name" value="Zinc finger protein"/>
    <property type="match status" value="1"/>
</dbReference>
<protein>
    <recommendedName>
        <fullName evidence="13">C2H2-type domain-containing protein</fullName>
    </recommendedName>
</protein>
<keyword evidence="6" id="KW-0862">Zinc</keyword>
<dbReference type="GO" id="GO:0005634">
    <property type="term" value="C:nucleus"/>
    <property type="evidence" value="ECO:0007669"/>
    <property type="project" value="UniProtKB-SubCell"/>
</dbReference>
<evidence type="ECO:0000256" key="3">
    <source>
        <dbReference type="ARBA" id="ARBA00022723"/>
    </source>
</evidence>
<keyword evidence="7" id="KW-0805">Transcription regulation</keyword>
<evidence type="ECO:0000256" key="9">
    <source>
        <dbReference type="ARBA" id="ARBA00023163"/>
    </source>
</evidence>
<dbReference type="InterPro" id="IPR050527">
    <property type="entry name" value="Snail/Krueppel_Znf"/>
</dbReference>
<dbReference type="EMBL" id="CABIJS010000499">
    <property type="protein sequence ID" value="VUZ52449.1"/>
    <property type="molecule type" value="Genomic_DNA"/>
</dbReference>
<dbReference type="Pfam" id="PF23611">
    <property type="entry name" value="zf-C2H2_16"/>
    <property type="match status" value="1"/>
</dbReference>
<evidence type="ECO:0000313" key="15">
    <source>
        <dbReference type="Proteomes" id="UP000321570"/>
    </source>
</evidence>
<dbReference type="Proteomes" id="UP000321570">
    <property type="component" value="Unassembled WGS sequence"/>
</dbReference>
<evidence type="ECO:0000256" key="12">
    <source>
        <dbReference type="SAM" id="MobiDB-lite"/>
    </source>
</evidence>
<evidence type="ECO:0000313" key="14">
    <source>
        <dbReference type="EMBL" id="VUZ52449.1"/>
    </source>
</evidence>
<dbReference type="SUPFAM" id="SSF57667">
    <property type="entry name" value="beta-beta-alpha zinc fingers"/>
    <property type="match status" value="2"/>
</dbReference>
<dbReference type="PANTHER" id="PTHR24388">
    <property type="entry name" value="ZINC FINGER PROTEIN"/>
    <property type="match status" value="1"/>
</dbReference>
<keyword evidence="15" id="KW-1185">Reference proteome</keyword>
<evidence type="ECO:0000256" key="4">
    <source>
        <dbReference type="ARBA" id="ARBA00022737"/>
    </source>
</evidence>
<feature type="region of interest" description="Disordered" evidence="12">
    <location>
        <begin position="249"/>
        <end position="272"/>
    </location>
</feature>
<evidence type="ECO:0000256" key="1">
    <source>
        <dbReference type="ARBA" id="ARBA00004123"/>
    </source>
</evidence>
<dbReference type="FunFam" id="3.30.160.60:FF:001370">
    <property type="entry name" value="Zinc finger protein"/>
    <property type="match status" value="1"/>
</dbReference>
<keyword evidence="9" id="KW-0804">Transcription</keyword>
<keyword evidence="10" id="KW-0539">Nucleus</keyword>
<dbReference type="SMART" id="SM00355">
    <property type="entry name" value="ZnF_C2H2"/>
    <property type="match status" value="4"/>
</dbReference>
<keyword evidence="4" id="KW-0677">Repeat</keyword>
<organism evidence="14 15">
    <name type="scientific">Hymenolepis diminuta</name>
    <name type="common">Rat tapeworm</name>
    <dbReference type="NCBI Taxonomy" id="6216"/>
    <lineage>
        <taxon>Eukaryota</taxon>
        <taxon>Metazoa</taxon>
        <taxon>Spiralia</taxon>
        <taxon>Lophotrochozoa</taxon>
        <taxon>Platyhelminthes</taxon>
        <taxon>Cestoda</taxon>
        <taxon>Eucestoda</taxon>
        <taxon>Cyclophyllidea</taxon>
        <taxon>Hymenolepididae</taxon>
        <taxon>Hymenolepis</taxon>
    </lineage>
</organism>
<keyword evidence="8" id="KW-0238">DNA-binding</keyword>
<accession>A0A564YZJ7</accession>
<dbReference type="Pfam" id="PF00096">
    <property type="entry name" value="zf-C2H2"/>
    <property type="match status" value="1"/>
</dbReference>
<evidence type="ECO:0000256" key="8">
    <source>
        <dbReference type="ARBA" id="ARBA00023125"/>
    </source>
</evidence>
<dbReference type="AlphaFoldDB" id="A0A564YZJ7"/>
<feature type="domain" description="C2H2-type" evidence="13">
    <location>
        <begin position="309"/>
        <end position="336"/>
    </location>
</feature>
<evidence type="ECO:0000256" key="11">
    <source>
        <dbReference type="PROSITE-ProRule" id="PRU00042"/>
    </source>
</evidence>
<dbReference type="PROSITE" id="PS00028">
    <property type="entry name" value="ZINC_FINGER_C2H2_1"/>
    <property type="match status" value="1"/>
</dbReference>